<feature type="region of interest" description="Disordered" evidence="14">
    <location>
        <begin position="89"/>
        <end position="174"/>
    </location>
</feature>
<evidence type="ECO:0000256" key="2">
    <source>
        <dbReference type="ARBA" id="ARBA00004305"/>
    </source>
</evidence>
<dbReference type="InterPro" id="IPR026169">
    <property type="entry name" value="MIEAP"/>
</dbReference>
<evidence type="ECO:0000256" key="1">
    <source>
        <dbReference type="ARBA" id="ARBA00004294"/>
    </source>
</evidence>
<dbReference type="InterPro" id="IPR031981">
    <property type="entry name" value="MIEAP_C"/>
</dbReference>
<feature type="domain" description="Mitochondria-eating protein C-terminal" evidence="15">
    <location>
        <begin position="242"/>
        <end position="425"/>
    </location>
</feature>
<comment type="subcellular location">
    <subcellularLocation>
        <location evidence="3">Cytoplasm</location>
    </subcellularLocation>
    <subcellularLocation>
        <location evidence="2">Mitochondrion matrix</location>
    </subcellularLocation>
    <subcellularLocation>
        <location evidence="1">Mitochondrion outer membrane</location>
    </subcellularLocation>
</comment>
<evidence type="ECO:0000256" key="14">
    <source>
        <dbReference type="SAM" id="MobiDB-lite"/>
    </source>
</evidence>
<comment type="similarity">
    <text evidence="4">Belongs to the MIEAP family.</text>
</comment>
<evidence type="ECO:0000256" key="7">
    <source>
        <dbReference type="ARBA" id="ARBA00022787"/>
    </source>
</evidence>
<name>A0A8B8DI25_CRAVI</name>
<protein>
    <recommendedName>
        <fullName evidence="5">Mitochondria-eating protein</fullName>
    </recommendedName>
    <alternativeName>
        <fullName evidence="12">Spermatogenesis-associated protein 18</fullName>
    </alternativeName>
</protein>
<evidence type="ECO:0000256" key="11">
    <source>
        <dbReference type="ARBA" id="ARBA00023136"/>
    </source>
</evidence>
<keyword evidence="16" id="KW-1185">Reference proteome</keyword>
<dbReference type="AlphaFoldDB" id="A0A8B8DI25"/>
<dbReference type="OrthoDB" id="6126880at2759"/>
<evidence type="ECO:0000256" key="5">
    <source>
        <dbReference type="ARBA" id="ARBA00019863"/>
    </source>
</evidence>
<evidence type="ECO:0000259" key="15">
    <source>
        <dbReference type="Pfam" id="PF16026"/>
    </source>
</evidence>
<feature type="compositionally biased region" description="Basic residues" evidence="14">
    <location>
        <begin position="137"/>
        <end position="152"/>
    </location>
</feature>
<evidence type="ECO:0000256" key="3">
    <source>
        <dbReference type="ARBA" id="ARBA00004496"/>
    </source>
</evidence>
<feature type="compositionally biased region" description="Basic and acidic residues" evidence="14">
    <location>
        <begin position="119"/>
        <end position="136"/>
    </location>
</feature>
<proteinExistence type="inferred from homology"/>
<dbReference type="RefSeq" id="XP_022327355.1">
    <property type="nucleotide sequence ID" value="XM_022471647.1"/>
</dbReference>
<dbReference type="GO" id="GO:0005741">
    <property type="term" value="C:mitochondrial outer membrane"/>
    <property type="evidence" value="ECO:0007669"/>
    <property type="project" value="UniProtKB-SubCell"/>
</dbReference>
<evidence type="ECO:0000256" key="12">
    <source>
        <dbReference type="ARBA" id="ARBA00032687"/>
    </source>
</evidence>
<gene>
    <name evidence="17" type="primary">LOC111126787</name>
</gene>
<dbReference type="PANTHER" id="PTHR21771">
    <property type="entry name" value="MITOCHONDRIA-EATING PROTEIN-RELATED"/>
    <property type="match status" value="1"/>
</dbReference>
<keyword evidence="9" id="KW-0446">Lipid-binding</keyword>
<evidence type="ECO:0000256" key="8">
    <source>
        <dbReference type="ARBA" id="ARBA00023054"/>
    </source>
</evidence>
<reference evidence="17" key="1">
    <citation type="submission" date="2025-08" db="UniProtKB">
        <authorList>
            <consortium name="RefSeq"/>
        </authorList>
    </citation>
    <scope>IDENTIFICATION</scope>
    <source>
        <tissue evidence="17">Whole sample</tissue>
    </source>
</reference>
<dbReference type="KEGG" id="cvn:111126787"/>
<sequence length="428" mass="49701">MLSSADDRRTFTNKLHRLKGDLDYFMGRIEAPYNDVTETDKKRYCSVIIEMMEFLVKRIENLPPEISLPEMKYKTWDSTMQSLRRENANLKEQVEEERKKNKKLRKSVTNIEQSSSITDELKSEINRLERELEKEKSKSKKSFTPFGKHKNMTKVNSPRELLQAVDGSDVTDVPTKLNEREVELESENGRLKNQIQELKHFTQNLEIERKVLLERVSEISTNKRAPADKTENGSDLDPQMSSSVATRFSDLFIKDWATAYKVLSSVVKNDRKVTYLLLQCLMNAFNICKTKANEQRRRLHEENLTEGLLDPDLVQDTPRQIIEMQINEAPETLPEITKICRDRISRLSSYPPEVTHYVDSCVEICWFMVIQSPPFYLSCIAPPGEMVDTSKYTFYRTSGRYVDFVVWPILFDREGGTVISKGVVQGRN</sequence>
<dbReference type="GO" id="GO:0035694">
    <property type="term" value="P:mitochondrial protein catabolic process"/>
    <property type="evidence" value="ECO:0007669"/>
    <property type="project" value="InterPro"/>
</dbReference>
<dbReference type="GO" id="GO:0008289">
    <property type="term" value="F:lipid binding"/>
    <property type="evidence" value="ECO:0007669"/>
    <property type="project" value="UniProtKB-KW"/>
</dbReference>
<dbReference type="GeneID" id="111126787"/>
<evidence type="ECO:0000313" key="17">
    <source>
        <dbReference type="RefSeq" id="XP_022327355.1"/>
    </source>
</evidence>
<keyword evidence="11" id="KW-0472">Membrane</keyword>
<dbReference type="Pfam" id="PF16026">
    <property type="entry name" value="MIEAP"/>
    <property type="match status" value="1"/>
</dbReference>
<dbReference type="Proteomes" id="UP000694844">
    <property type="component" value="Chromosome 3"/>
</dbReference>
<evidence type="ECO:0000313" key="16">
    <source>
        <dbReference type="Proteomes" id="UP000694844"/>
    </source>
</evidence>
<evidence type="ECO:0000256" key="9">
    <source>
        <dbReference type="ARBA" id="ARBA00023121"/>
    </source>
</evidence>
<feature type="coiled-coil region" evidence="13">
    <location>
        <begin position="177"/>
        <end position="204"/>
    </location>
</feature>
<evidence type="ECO:0000256" key="13">
    <source>
        <dbReference type="SAM" id="Coils"/>
    </source>
</evidence>
<organism evidence="16 17">
    <name type="scientific">Crassostrea virginica</name>
    <name type="common">Eastern oyster</name>
    <dbReference type="NCBI Taxonomy" id="6565"/>
    <lineage>
        <taxon>Eukaryota</taxon>
        <taxon>Metazoa</taxon>
        <taxon>Spiralia</taxon>
        <taxon>Lophotrochozoa</taxon>
        <taxon>Mollusca</taxon>
        <taxon>Bivalvia</taxon>
        <taxon>Autobranchia</taxon>
        <taxon>Pteriomorphia</taxon>
        <taxon>Ostreida</taxon>
        <taxon>Ostreoidea</taxon>
        <taxon>Ostreidae</taxon>
        <taxon>Crassostrea</taxon>
    </lineage>
</organism>
<feature type="compositionally biased region" description="Polar residues" evidence="14">
    <location>
        <begin position="107"/>
        <end position="118"/>
    </location>
</feature>
<feature type="compositionally biased region" description="Basic and acidic residues" evidence="14">
    <location>
        <begin position="89"/>
        <end position="99"/>
    </location>
</feature>
<keyword evidence="8 13" id="KW-0175">Coiled coil</keyword>
<evidence type="ECO:0000256" key="10">
    <source>
        <dbReference type="ARBA" id="ARBA00023128"/>
    </source>
</evidence>
<keyword evidence="7" id="KW-1000">Mitochondrion outer membrane</keyword>
<keyword evidence="10" id="KW-0496">Mitochondrion</keyword>
<dbReference type="GO" id="GO:0035695">
    <property type="term" value="P:mitophagy by internal vacuole formation"/>
    <property type="evidence" value="ECO:0007669"/>
    <property type="project" value="TreeGrafter"/>
</dbReference>
<keyword evidence="6" id="KW-0963">Cytoplasm</keyword>
<evidence type="ECO:0000256" key="4">
    <source>
        <dbReference type="ARBA" id="ARBA00008233"/>
    </source>
</evidence>
<dbReference type="GO" id="GO:0005759">
    <property type="term" value="C:mitochondrial matrix"/>
    <property type="evidence" value="ECO:0007669"/>
    <property type="project" value="UniProtKB-SubCell"/>
</dbReference>
<evidence type="ECO:0000256" key="6">
    <source>
        <dbReference type="ARBA" id="ARBA00022490"/>
    </source>
</evidence>
<accession>A0A8B8DI25</accession>